<sequence length="93" mass="10982">MSNICRVLVEVLFSVLKMCRVLVGRCRKEDKEAERRKEEKKCYVLGGQGRRKTWKKEKKKGGKERKKKKSRHGLVFCQLKDYPFTPLPISLEL</sequence>
<dbReference type="Proteomes" id="UP000078512">
    <property type="component" value="Unassembled WGS sequence"/>
</dbReference>
<organism evidence="2 3">
    <name type="scientific">Linnemannia elongata AG-77</name>
    <dbReference type="NCBI Taxonomy" id="1314771"/>
    <lineage>
        <taxon>Eukaryota</taxon>
        <taxon>Fungi</taxon>
        <taxon>Fungi incertae sedis</taxon>
        <taxon>Mucoromycota</taxon>
        <taxon>Mortierellomycotina</taxon>
        <taxon>Mortierellomycetes</taxon>
        <taxon>Mortierellales</taxon>
        <taxon>Mortierellaceae</taxon>
        <taxon>Linnemannia</taxon>
    </lineage>
</organism>
<keyword evidence="1" id="KW-0732">Signal</keyword>
<name>A0A197KHP9_9FUNG</name>
<evidence type="ECO:0000313" key="2">
    <source>
        <dbReference type="EMBL" id="OAQ35874.1"/>
    </source>
</evidence>
<proteinExistence type="predicted"/>
<evidence type="ECO:0000256" key="1">
    <source>
        <dbReference type="SAM" id="SignalP"/>
    </source>
</evidence>
<dbReference type="EMBL" id="KV442013">
    <property type="protein sequence ID" value="OAQ35874.1"/>
    <property type="molecule type" value="Genomic_DNA"/>
</dbReference>
<protein>
    <submittedName>
        <fullName evidence="2">Uncharacterized protein</fullName>
    </submittedName>
</protein>
<gene>
    <name evidence="2" type="ORF">K457DRAFT_1344469</name>
</gene>
<keyword evidence="3" id="KW-1185">Reference proteome</keyword>
<reference evidence="2 3" key="1">
    <citation type="submission" date="2016-05" db="EMBL/GenBank/DDBJ databases">
        <title>Genome sequencing reveals origins of a unique bacterial endosymbiosis in the earliest lineages of terrestrial Fungi.</title>
        <authorList>
            <consortium name="DOE Joint Genome Institute"/>
            <person name="Uehling J."/>
            <person name="Gryganskyi A."/>
            <person name="Hameed K."/>
            <person name="Tschaplinski T."/>
            <person name="Misztal P."/>
            <person name="Wu S."/>
            <person name="Desiro A."/>
            <person name="Vande Pol N."/>
            <person name="Du Z.-Y."/>
            <person name="Zienkiewicz A."/>
            <person name="Zienkiewicz K."/>
            <person name="Morin E."/>
            <person name="Tisserant E."/>
            <person name="Splivallo R."/>
            <person name="Hainaut M."/>
            <person name="Henrissat B."/>
            <person name="Ohm R."/>
            <person name="Kuo A."/>
            <person name="Yan J."/>
            <person name="Lipzen A."/>
            <person name="Nolan M."/>
            <person name="Labutti K."/>
            <person name="Barry K."/>
            <person name="Goldstein A."/>
            <person name="Labbe J."/>
            <person name="Schadt C."/>
            <person name="Tuskan G."/>
            <person name="Grigoriev I."/>
            <person name="Martin F."/>
            <person name="Vilgalys R."/>
            <person name="Bonito G."/>
        </authorList>
    </citation>
    <scope>NUCLEOTIDE SEQUENCE [LARGE SCALE GENOMIC DNA]</scope>
    <source>
        <strain evidence="2 3">AG-77</strain>
    </source>
</reference>
<accession>A0A197KHP9</accession>
<feature type="chain" id="PRO_5008276914" evidence="1">
    <location>
        <begin position="20"/>
        <end position="93"/>
    </location>
</feature>
<dbReference type="AlphaFoldDB" id="A0A197KHP9"/>
<feature type="signal peptide" evidence="1">
    <location>
        <begin position="1"/>
        <end position="19"/>
    </location>
</feature>
<evidence type="ECO:0000313" key="3">
    <source>
        <dbReference type="Proteomes" id="UP000078512"/>
    </source>
</evidence>